<feature type="region of interest" description="Disordered" evidence="8">
    <location>
        <begin position="206"/>
        <end position="245"/>
    </location>
</feature>
<dbReference type="GO" id="GO:0016787">
    <property type="term" value="F:hydrolase activity"/>
    <property type="evidence" value="ECO:0007669"/>
    <property type="project" value="UniProtKB-KW"/>
</dbReference>
<dbReference type="InterPro" id="IPR000477">
    <property type="entry name" value="RT_dom"/>
</dbReference>
<name>A0ABD1ISX0_9TELE</name>
<evidence type="ECO:0000256" key="6">
    <source>
        <dbReference type="ARBA" id="ARBA00022801"/>
    </source>
</evidence>
<dbReference type="GO" id="GO:0004519">
    <property type="term" value="F:endonuclease activity"/>
    <property type="evidence" value="ECO:0007669"/>
    <property type="project" value="UniProtKB-KW"/>
</dbReference>
<evidence type="ECO:0000256" key="1">
    <source>
        <dbReference type="ARBA" id="ARBA00010879"/>
    </source>
</evidence>
<keyword evidence="2" id="KW-0808">Transferase</keyword>
<keyword evidence="12" id="KW-1185">Reference proteome</keyword>
<keyword evidence="3" id="KW-0548">Nucleotidyltransferase</keyword>
<evidence type="ECO:0000313" key="11">
    <source>
        <dbReference type="EMBL" id="KAL2077907.1"/>
    </source>
</evidence>
<dbReference type="SUPFAM" id="SSF53098">
    <property type="entry name" value="Ribonuclease H-like"/>
    <property type="match status" value="1"/>
</dbReference>
<dbReference type="FunFam" id="3.30.420.10:FF:000063">
    <property type="entry name" value="Retrovirus-related Pol polyprotein from transposon 297-like Protein"/>
    <property type="match status" value="1"/>
</dbReference>
<dbReference type="Gene3D" id="2.40.70.10">
    <property type="entry name" value="Acid Proteases"/>
    <property type="match status" value="1"/>
</dbReference>
<keyword evidence="5" id="KW-0255">Endonuclease</keyword>
<dbReference type="PROSITE" id="PS50994">
    <property type="entry name" value="INTEGRASE"/>
    <property type="match status" value="1"/>
</dbReference>
<proteinExistence type="inferred from homology"/>
<dbReference type="Proteomes" id="UP001591681">
    <property type="component" value="Unassembled WGS sequence"/>
</dbReference>
<dbReference type="PROSITE" id="PS50175">
    <property type="entry name" value="ASP_PROT_RETROV"/>
    <property type="match status" value="1"/>
</dbReference>
<gene>
    <name evidence="11" type="ORF">ACEWY4_025592</name>
</gene>
<dbReference type="Gene3D" id="3.30.420.10">
    <property type="entry name" value="Ribonuclease H-like superfamily/Ribonuclease H"/>
    <property type="match status" value="1"/>
</dbReference>
<sequence length="960" mass="105197">MTTLTLPPPPPSLPVPGDPAAPWDQWITAFDDYLLAVGYTVVPDARKCAILRHCLGQEGQRIFATLSLSEENTYAAATAALKKYFSSGGSRQMHRFEFRQRTQKPGESVAQFVLALRELAKRCDFGALEDGLIVDELIEKTLCNKLRERLLLEPDSMDLACALVIGKLLESAISEARKFSRAVQEPVMSAPSSALNTDPKAAVAAVKASDSLDVQRVDRRPRESGPKGCSNGDSPNHAARDPSCPAQGKRCRQCNKQNHFARFCRSSPAHTASGAVPINSVQSSLPSFKLCTCQVGETHIPLLVDTGAKVSILNKYTYERYFRHVPLGAVAKPLSGYGHFPISTLGVACLPVRYGQQSVPEAEFCITHRGANIMGLDLFLALEFTVTDARGLRVLQVATAWPDRYPHLFKGLGHVSGFVHQPTVDPSVRPVIQPLRRVPLALRDAVGAELHRLLDEDVIEPINASPWVSNLVITEKKGGALRLCVDLTDVNKAVIPDKYPLPTAEELTSHFHGSTIFSKMDLRHGYLQVALAPASMDLTAFVTHMGVFRYKHMPFGLSSAPSCFQKIMSLILADIQGVSIFLDDVLLVERLVAFASRALMPAEQKYSVGDREALACLWACERWHVYLYGRAFTICTDHQALTALLATKGSGCYLLVVHDLHSKWPEIFPLTSITSHTIISRLNGLFGRWGLPSAITTDNGAQFTSAEFTEFLALRSIKHIRTAVYYPESNGEVERLNKTLKDGLRACLAEEKTFSDALNQTVLTIRASKHSTTGFSPALLMIGCELRQSLDCLRAEPTPARASPGLEEARVQVSRSQAQIKWRFDVDRRVRPSTLAAGDWVRIKHLHRKNKLQSYWSEPLQVASPPAQEPPQPQTGAVGWPRRPAANWAANPPSPEAAASPARAQPTQPPDMATSPAHPQGLRAQPAQTPDVAAQPALGNRGPCPANLLMQLVSPHTLRD</sequence>
<evidence type="ECO:0000259" key="10">
    <source>
        <dbReference type="PROSITE" id="PS50994"/>
    </source>
</evidence>
<feature type="region of interest" description="Disordered" evidence="8">
    <location>
        <begin position="861"/>
        <end position="946"/>
    </location>
</feature>
<evidence type="ECO:0008006" key="13">
    <source>
        <dbReference type="Google" id="ProtNLM"/>
    </source>
</evidence>
<evidence type="ECO:0000259" key="9">
    <source>
        <dbReference type="PROSITE" id="PS50175"/>
    </source>
</evidence>
<dbReference type="Pfam" id="PF17917">
    <property type="entry name" value="RT_RNaseH"/>
    <property type="match status" value="1"/>
</dbReference>
<dbReference type="SUPFAM" id="SSF50630">
    <property type="entry name" value="Acid proteases"/>
    <property type="match status" value="1"/>
</dbReference>
<evidence type="ECO:0000313" key="12">
    <source>
        <dbReference type="Proteomes" id="UP001591681"/>
    </source>
</evidence>
<dbReference type="SUPFAM" id="SSF56672">
    <property type="entry name" value="DNA/RNA polymerases"/>
    <property type="match status" value="1"/>
</dbReference>
<dbReference type="PANTHER" id="PTHR37984">
    <property type="entry name" value="PROTEIN CBG26694"/>
    <property type="match status" value="1"/>
</dbReference>
<comment type="similarity">
    <text evidence="1">Belongs to the beta type-B retroviral polymerase family. HERV class-II K(HML-2) pol subfamily.</text>
</comment>
<keyword evidence="7" id="KW-0695">RNA-directed DNA polymerase</keyword>
<dbReference type="CDD" id="cd01647">
    <property type="entry name" value="RT_LTR"/>
    <property type="match status" value="1"/>
</dbReference>
<dbReference type="Gene3D" id="3.10.10.10">
    <property type="entry name" value="HIV Type 1 Reverse Transcriptase, subunit A, domain 1"/>
    <property type="match status" value="1"/>
</dbReference>
<dbReference type="InterPro" id="IPR036397">
    <property type="entry name" value="RNaseH_sf"/>
</dbReference>
<evidence type="ECO:0000256" key="4">
    <source>
        <dbReference type="ARBA" id="ARBA00022722"/>
    </source>
</evidence>
<dbReference type="InterPro" id="IPR043128">
    <property type="entry name" value="Rev_trsase/Diguanyl_cyclase"/>
</dbReference>
<feature type="domain" description="Peptidase A2" evidence="9">
    <location>
        <begin position="300"/>
        <end position="338"/>
    </location>
</feature>
<evidence type="ECO:0000256" key="3">
    <source>
        <dbReference type="ARBA" id="ARBA00022695"/>
    </source>
</evidence>
<feature type="domain" description="Integrase catalytic" evidence="10">
    <location>
        <begin position="597"/>
        <end position="785"/>
    </location>
</feature>
<feature type="compositionally biased region" description="Basic and acidic residues" evidence="8">
    <location>
        <begin position="213"/>
        <end position="225"/>
    </location>
</feature>
<accession>A0ABD1ISX0</accession>
<dbReference type="InterPro" id="IPR050951">
    <property type="entry name" value="Retrovirus_Pol_polyprotein"/>
</dbReference>
<dbReference type="InterPro" id="IPR041373">
    <property type="entry name" value="RT_RNaseH"/>
</dbReference>
<reference evidence="11 12" key="1">
    <citation type="submission" date="2024-09" db="EMBL/GenBank/DDBJ databases">
        <title>A chromosome-level genome assembly of Gray's grenadier anchovy, Coilia grayii.</title>
        <authorList>
            <person name="Fu Z."/>
        </authorList>
    </citation>
    <scope>NUCLEOTIDE SEQUENCE [LARGE SCALE GENOMIC DNA]</scope>
    <source>
        <strain evidence="11">G4</strain>
        <tissue evidence="11">Muscle</tissue>
    </source>
</reference>
<dbReference type="EMBL" id="JBHFQA010000023">
    <property type="protein sequence ID" value="KAL2077907.1"/>
    <property type="molecule type" value="Genomic_DNA"/>
</dbReference>
<keyword evidence="4" id="KW-0540">Nuclease</keyword>
<evidence type="ECO:0000256" key="5">
    <source>
        <dbReference type="ARBA" id="ARBA00022759"/>
    </source>
</evidence>
<organism evidence="11 12">
    <name type="scientific">Coilia grayii</name>
    <name type="common">Gray's grenadier anchovy</name>
    <dbReference type="NCBI Taxonomy" id="363190"/>
    <lineage>
        <taxon>Eukaryota</taxon>
        <taxon>Metazoa</taxon>
        <taxon>Chordata</taxon>
        <taxon>Craniata</taxon>
        <taxon>Vertebrata</taxon>
        <taxon>Euteleostomi</taxon>
        <taxon>Actinopterygii</taxon>
        <taxon>Neopterygii</taxon>
        <taxon>Teleostei</taxon>
        <taxon>Clupei</taxon>
        <taxon>Clupeiformes</taxon>
        <taxon>Clupeoidei</taxon>
        <taxon>Engraulidae</taxon>
        <taxon>Coilinae</taxon>
        <taxon>Coilia</taxon>
    </lineage>
</organism>
<dbReference type="InterPro" id="IPR001995">
    <property type="entry name" value="Peptidase_A2_cat"/>
</dbReference>
<evidence type="ECO:0000256" key="7">
    <source>
        <dbReference type="ARBA" id="ARBA00022918"/>
    </source>
</evidence>
<evidence type="ECO:0000256" key="8">
    <source>
        <dbReference type="SAM" id="MobiDB-lite"/>
    </source>
</evidence>
<dbReference type="AlphaFoldDB" id="A0ABD1ISX0"/>
<protein>
    <recommendedName>
        <fullName evidence="13">Reverse transcriptase</fullName>
    </recommendedName>
</protein>
<dbReference type="Pfam" id="PF00078">
    <property type="entry name" value="RVT_1"/>
    <property type="match status" value="1"/>
</dbReference>
<dbReference type="Gene3D" id="3.30.70.270">
    <property type="match status" value="1"/>
</dbReference>
<dbReference type="Gene3D" id="4.10.60.10">
    <property type="entry name" value="Zinc finger, CCHC-type"/>
    <property type="match status" value="1"/>
</dbReference>
<feature type="compositionally biased region" description="Low complexity" evidence="8">
    <location>
        <begin position="880"/>
        <end position="906"/>
    </location>
</feature>
<dbReference type="InterPro" id="IPR043502">
    <property type="entry name" value="DNA/RNA_pol_sf"/>
</dbReference>
<evidence type="ECO:0000256" key="2">
    <source>
        <dbReference type="ARBA" id="ARBA00022679"/>
    </source>
</evidence>
<dbReference type="InterPro" id="IPR021109">
    <property type="entry name" value="Peptidase_aspartic_dom_sf"/>
</dbReference>
<dbReference type="PANTHER" id="PTHR37984:SF15">
    <property type="entry name" value="INTEGRASE CATALYTIC DOMAIN-CONTAINING PROTEIN"/>
    <property type="match status" value="1"/>
</dbReference>
<dbReference type="GO" id="GO:0003964">
    <property type="term" value="F:RNA-directed DNA polymerase activity"/>
    <property type="evidence" value="ECO:0007669"/>
    <property type="project" value="UniProtKB-KW"/>
</dbReference>
<keyword evidence="6" id="KW-0378">Hydrolase</keyword>
<comment type="caution">
    <text evidence="11">The sequence shown here is derived from an EMBL/GenBank/DDBJ whole genome shotgun (WGS) entry which is preliminary data.</text>
</comment>
<dbReference type="InterPro" id="IPR012337">
    <property type="entry name" value="RNaseH-like_sf"/>
</dbReference>
<dbReference type="InterPro" id="IPR001584">
    <property type="entry name" value="Integrase_cat-core"/>
</dbReference>